<comment type="similarity">
    <text evidence="1 3">Belongs to the casein kinase 2 subunit beta family.</text>
</comment>
<dbReference type="EMBL" id="LPNN01000003">
    <property type="protein sequence ID" value="OEJ90520.1"/>
    <property type="molecule type" value="Genomic_DNA"/>
</dbReference>
<name>A0A1E5RUC1_HANUV</name>
<proteinExistence type="inferred from homology"/>
<dbReference type="GO" id="GO:0016301">
    <property type="term" value="F:kinase activity"/>
    <property type="evidence" value="ECO:0007669"/>
    <property type="project" value="UniProtKB-KW"/>
</dbReference>
<evidence type="ECO:0000313" key="5">
    <source>
        <dbReference type="EMBL" id="OEJ90520.1"/>
    </source>
</evidence>
<dbReference type="VEuPathDB" id="FungiDB:AWRI3580_g1469"/>
<dbReference type="GO" id="GO:0005737">
    <property type="term" value="C:cytoplasm"/>
    <property type="evidence" value="ECO:0007669"/>
    <property type="project" value="TreeGrafter"/>
</dbReference>
<evidence type="ECO:0000313" key="6">
    <source>
        <dbReference type="Proteomes" id="UP000095358"/>
    </source>
</evidence>
<dbReference type="InterPro" id="IPR016149">
    <property type="entry name" value="Casein_kin_II_reg-sub_N"/>
</dbReference>
<dbReference type="STRING" id="29833.A0A1E5RUC1"/>
<dbReference type="AlphaFoldDB" id="A0A1E5RUC1"/>
<reference evidence="6" key="1">
    <citation type="journal article" date="2016" name="Genome Announc.">
        <title>Genome sequences of three species of Hanseniaspora isolated from spontaneous wine fermentations.</title>
        <authorList>
            <person name="Sternes P.R."/>
            <person name="Lee D."/>
            <person name="Kutyna D.R."/>
            <person name="Borneman A.R."/>
        </authorList>
    </citation>
    <scope>NUCLEOTIDE SEQUENCE [LARGE SCALE GENOMIC DNA]</scope>
    <source>
        <strain evidence="6">AWRI3580</strain>
    </source>
</reference>
<evidence type="ECO:0000256" key="4">
    <source>
        <dbReference type="SAM" id="MobiDB-lite"/>
    </source>
</evidence>
<dbReference type="FunFam" id="2.20.25.20:FF:000001">
    <property type="entry name" value="Casein kinase II subunit beta"/>
    <property type="match status" value="1"/>
</dbReference>
<feature type="region of interest" description="Disordered" evidence="4">
    <location>
        <begin position="427"/>
        <end position="446"/>
    </location>
</feature>
<dbReference type="Proteomes" id="UP000095358">
    <property type="component" value="Unassembled WGS sequence"/>
</dbReference>
<dbReference type="OrthoDB" id="3971593at2759"/>
<dbReference type="GO" id="GO:0032040">
    <property type="term" value="C:small-subunit processome"/>
    <property type="evidence" value="ECO:0007669"/>
    <property type="project" value="UniProtKB-ARBA"/>
</dbReference>
<feature type="compositionally biased region" description="Acidic residues" evidence="4">
    <location>
        <begin position="434"/>
        <end position="446"/>
    </location>
</feature>
<evidence type="ECO:0000256" key="2">
    <source>
        <dbReference type="ARBA" id="ARBA00045899"/>
    </source>
</evidence>
<protein>
    <recommendedName>
        <fullName evidence="3">Casein kinase II subunit beta</fullName>
        <shortName evidence="3">CK II beta</shortName>
    </recommendedName>
</protein>
<dbReference type="PANTHER" id="PTHR11740:SF0">
    <property type="entry name" value="CASEIN KINASE II SUBUNIT BETA"/>
    <property type="match status" value="1"/>
</dbReference>
<dbReference type="GO" id="GO:0005956">
    <property type="term" value="C:protein kinase CK2 complex"/>
    <property type="evidence" value="ECO:0007669"/>
    <property type="project" value="UniProtKB-UniRule"/>
</dbReference>
<dbReference type="SUPFAM" id="SSF57798">
    <property type="entry name" value="Casein kinase II beta subunit"/>
    <property type="match status" value="1"/>
</dbReference>
<organism evidence="5 6">
    <name type="scientific">Hanseniaspora uvarum</name>
    <name type="common">Yeast</name>
    <name type="synonym">Kloeckera apiculata</name>
    <dbReference type="NCBI Taxonomy" id="29833"/>
    <lineage>
        <taxon>Eukaryota</taxon>
        <taxon>Fungi</taxon>
        <taxon>Dikarya</taxon>
        <taxon>Ascomycota</taxon>
        <taxon>Saccharomycotina</taxon>
        <taxon>Saccharomycetes</taxon>
        <taxon>Saccharomycodales</taxon>
        <taxon>Saccharomycodaceae</taxon>
        <taxon>Hanseniaspora</taxon>
    </lineage>
</organism>
<gene>
    <name evidence="5" type="ORF">AWRI3580_g1469</name>
</gene>
<dbReference type="Pfam" id="PF01214">
    <property type="entry name" value="CK_II_beta"/>
    <property type="match status" value="1"/>
</dbReference>
<feature type="region of interest" description="Disordered" evidence="4">
    <location>
        <begin position="185"/>
        <end position="206"/>
    </location>
</feature>
<accession>A0A1E5RUC1</accession>
<dbReference type="Gene3D" id="1.10.1820.10">
    <property type="entry name" value="protein kinase ck2 holoenzyme, chain C, domain 1"/>
    <property type="match status" value="1"/>
</dbReference>
<feature type="compositionally biased region" description="Acidic residues" evidence="4">
    <location>
        <begin position="190"/>
        <end position="206"/>
    </location>
</feature>
<comment type="caution">
    <text evidence="5">The sequence shown here is derived from an EMBL/GenBank/DDBJ whole genome shotgun (WGS) entry which is preliminary data.</text>
</comment>
<dbReference type="Gene3D" id="2.20.25.20">
    <property type="match status" value="1"/>
</dbReference>
<dbReference type="GO" id="GO:0034456">
    <property type="term" value="C:UTP-C complex"/>
    <property type="evidence" value="ECO:0007669"/>
    <property type="project" value="UniProtKB-ARBA"/>
</dbReference>
<dbReference type="GO" id="GO:0006359">
    <property type="term" value="P:regulation of transcription by RNA polymerase III"/>
    <property type="evidence" value="ECO:0007669"/>
    <property type="project" value="UniProtKB-ARBA"/>
</dbReference>
<dbReference type="GO" id="GO:0030291">
    <property type="term" value="F:protein serine/threonine kinase inhibitor activity"/>
    <property type="evidence" value="ECO:0007669"/>
    <property type="project" value="UniProtKB-ARBA"/>
</dbReference>
<keyword evidence="5" id="KW-0418">Kinase</keyword>
<dbReference type="GO" id="GO:0006356">
    <property type="term" value="P:regulation of transcription by RNA polymerase I"/>
    <property type="evidence" value="ECO:0007669"/>
    <property type="project" value="UniProtKB-ARBA"/>
</dbReference>
<sequence length="446" mass="51869">MDSSEFDYQNNSSDFIASNEFSNFNSSTPGSIQESEDNKNFYANLAYLLQEDQVNLINNADLPNFLVSKIEELPKKTAANIKRLIHDIGVNKIQSAIYHKRHWRLLNTNIMKLIEEKREFKYLCKIPKSYIADEFNLTGLHQQIQNFSTLHKLLLGNYHLSNFSNKSLKKLSGLNSSTLKRKRMKQQVVDSEELEDSDSDSDHEYDETDPEIKLYHLEMILHRAYNAYGAIHARYVITKDGLDQIAEKYDSKTYGPCSRYYCSEVQLLPCGINDFPNHHICKLYCPSCLDLYEISPNLMPILDGSFFGRSFIGIFLNAFTELDKYVAKKKLGIISESLRQKQNILNSNKDHFIAYDDVMYGKPGLKHTLQNFQYEPKVFGFRINQNSEVGPKMKWLRHWPVSDIQKREFELCEKGIPELHQAEEEINNKKNQEDENIDIVEENEVL</sequence>
<dbReference type="InterPro" id="IPR000704">
    <property type="entry name" value="Casein_kinase_II_reg-sub"/>
</dbReference>
<keyword evidence="6" id="KW-1185">Reference proteome</keyword>
<dbReference type="GO" id="GO:0032545">
    <property type="term" value="C:CURI complex"/>
    <property type="evidence" value="ECO:0007669"/>
    <property type="project" value="UniProtKB-ARBA"/>
</dbReference>
<dbReference type="GO" id="GO:0060962">
    <property type="term" value="P:regulation of ribosomal protein gene transcription by RNA polymerase II"/>
    <property type="evidence" value="ECO:0007669"/>
    <property type="project" value="UniProtKB-ARBA"/>
</dbReference>
<dbReference type="InterPro" id="IPR035991">
    <property type="entry name" value="Casein_kinase_II_beta-like"/>
</dbReference>
<evidence type="ECO:0000256" key="1">
    <source>
        <dbReference type="ARBA" id="ARBA00006941"/>
    </source>
</evidence>
<keyword evidence="5" id="KW-0808">Transferase</keyword>
<dbReference type="SMART" id="SM01085">
    <property type="entry name" value="CK_II_beta"/>
    <property type="match status" value="1"/>
</dbReference>
<evidence type="ECO:0000256" key="3">
    <source>
        <dbReference type="RuleBase" id="RU361268"/>
    </source>
</evidence>
<dbReference type="GO" id="GO:0005654">
    <property type="term" value="C:nucleoplasm"/>
    <property type="evidence" value="ECO:0007669"/>
    <property type="project" value="UniProtKB-ARBA"/>
</dbReference>
<dbReference type="GO" id="GO:0042790">
    <property type="term" value="P:nucleolar large rRNA transcription by RNA polymerase I"/>
    <property type="evidence" value="ECO:0007669"/>
    <property type="project" value="UniProtKB-ARBA"/>
</dbReference>
<comment type="subunit">
    <text evidence="3">Tetramer of two alpha and two beta subunits.</text>
</comment>
<dbReference type="PANTHER" id="PTHR11740">
    <property type="entry name" value="CASEIN KINASE II SUBUNIT BETA"/>
    <property type="match status" value="1"/>
</dbReference>
<comment type="function">
    <text evidence="2 3">Regulatory subunit of casein kinase II/CK2. As part of the kinase complex regulates the basal catalytic activity of the alpha subunit a constitutively active serine/threonine-protein kinase that phosphorylates a large number of substrates containing acidic residues C-terminal to the phosphorylated serine or threonine.</text>
</comment>